<evidence type="ECO:0000256" key="4">
    <source>
        <dbReference type="ARBA" id="ARBA00022475"/>
    </source>
</evidence>
<protein>
    <recommendedName>
        <fullName evidence="8">Probable membrane transporter protein</fullName>
    </recommendedName>
</protein>
<keyword evidence="3" id="KW-0813">Transport</keyword>
<geneLocation type="plasmid" evidence="9 10">
    <name>pSsAf2.3-2</name>
</geneLocation>
<evidence type="ECO:0000313" key="9">
    <source>
        <dbReference type="EMBL" id="QLH64514.1"/>
    </source>
</evidence>
<organism evidence="9 10">
    <name type="scientific">Serratia symbiotica</name>
    <dbReference type="NCBI Taxonomy" id="138074"/>
    <lineage>
        <taxon>Bacteria</taxon>
        <taxon>Pseudomonadati</taxon>
        <taxon>Pseudomonadota</taxon>
        <taxon>Gammaproteobacteria</taxon>
        <taxon>Enterobacterales</taxon>
        <taxon>Yersiniaceae</taxon>
        <taxon>Serratia</taxon>
    </lineage>
</organism>
<feature type="transmembrane region" description="Helical" evidence="8">
    <location>
        <begin position="204"/>
        <end position="229"/>
    </location>
</feature>
<dbReference type="RefSeq" id="WP_040264743.1">
    <property type="nucleotide sequence ID" value="NZ_CP050857.1"/>
</dbReference>
<evidence type="ECO:0000256" key="8">
    <source>
        <dbReference type="RuleBase" id="RU363041"/>
    </source>
</evidence>
<feature type="transmembrane region" description="Helical" evidence="8">
    <location>
        <begin position="39"/>
        <end position="57"/>
    </location>
</feature>
<proteinExistence type="inferred from homology"/>
<dbReference type="GeneID" id="93738161"/>
<keyword evidence="4 8" id="KW-1003">Cell membrane</keyword>
<dbReference type="PANTHER" id="PTHR30269:SF0">
    <property type="entry name" value="MEMBRANE TRANSPORTER PROTEIN YFCA-RELATED"/>
    <property type="match status" value="1"/>
</dbReference>
<keyword evidence="6 8" id="KW-1133">Transmembrane helix</keyword>
<comment type="similarity">
    <text evidence="2 8">Belongs to the 4-toluene sulfonate uptake permease (TSUP) (TC 2.A.102) family.</text>
</comment>
<dbReference type="Pfam" id="PF01925">
    <property type="entry name" value="TauE"/>
    <property type="match status" value="1"/>
</dbReference>
<evidence type="ECO:0000256" key="2">
    <source>
        <dbReference type="ARBA" id="ARBA00009142"/>
    </source>
</evidence>
<dbReference type="STRING" id="138074.SYMBAF_190030"/>
<keyword evidence="7 8" id="KW-0472">Membrane</keyword>
<feature type="transmembrane region" description="Helical" evidence="8">
    <location>
        <begin position="117"/>
        <end position="135"/>
    </location>
</feature>
<comment type="subcellular location">
    <subcellularLocation>
        <location evidence="1 8">Cell membrane</location>
        <topology evidence="1 8">Multi-pass membrane protein</topology>
    </subcellularLocation>
</comment>
<dbReference type="Proteomes" id="UP000042738">
    <property type="component" value="Plasmid pSsAf2.3-2"/>
</dbReference>
<accession>A0A068Z0L8</accession>
<feature type="transmembrane region" description="Helical" evidence="8">
    <location>
        <begin position="147"/>
        <end position="166"/>
    </location>
</feature>
<gene>
    <name evidence="9" type="ORF">SYMBAF_16940</name>
</gene>
<evidence type="ECO:0000256" key="1">
    <source>
        <dbReference type="ARBA" id="ARBA00004651"/>
    </source>
</evidence>
<evidence type="ECO:0000256" key="5">
    <source>
        <dbReference type="ARBA" id="ARBA00022692"/>
    </source>
</evidence>
<evidence type="ECO:0000256" key="3">
    <source>
        <dbReference type="ARBA" id="ARBA00022448"/>
    </source>
</evidence>
<dbReference type="InterPro" id="IPR052017">
    <property type="entry name" value="TSUP"/>
</dbReference>
<evidence type="ECO:0000256" key="6">
    <source>
        <dbReference type="ARBA" id="ARBA00022989"/>
    </source>
</evidence>
<keyword evidence="5 8" id="KW-0812">Transmembrane</keyword>
<dbReference type="GO" id="GO:0005886">
    <property type="term" value="C:plasma membrane"/>
    <property type="evidence" value="ECO:0007669"/>
    <property type="project" value="UniProtKB-SubCell"/>
</dbReference>
<keyword evidence="9" id="KW-0614">Plasmid</keyword>
<name>A0A068Z0L8_9GAMM</name>
<dbReference type="EMBL" id="CP050857">
    <property type="protein sequence ID" value="QLH64514.1"/>
    <property type="molecule type" value="Genomic_DNA"/>
</dbReference>
<dbReference type="InterPro" id="IPR002781">
    <property type="entry name" value="TM_pro_TauE-like"/>
</dbReference>
<feature type="transmembrane region" description="Helical" evidence="8">
    <location>
        <begin position="249"/>
        <end position="267"/>
    </location>
</feature>
<feature type="transmembrane region" description="Helical" evidence="8">
    <location>
        <begin position="87"/>
        <end position="111"/>
    </location>
</feature>
<sequence length="269" mass="28303">MFNFIDHSIFVGGSLIAQFFLIGVFLLVVASFIAGYIDAVAGGAGLILIPAFILTGLPPQLALGQEKLVSTIGTIAAIKNFVKNRSVIWKVVPAGILSALVGAFVGARVILLLPSEALSLVIVALLPIGLVAATVKSRLKENYQTPTTNPIAIFTVCFVVGFYDGFFGPGTGSLFIVVLAVVNRFCLLEASATSKIFNFSSNMGAFVAFAIAGQMAWIIGIPMIVASLLGNHIGSLHAIKTNGEIIKKVLYLSVGSMMVTLLVKYISGH</sequence>
<dbReference type="AlphaFoldDB" id="A0A068Z0L8"/>
<feature type="transmembrane region" description="Helical" evidence="8">
    <location>
        <begin position="9"/>
        <end position="33"/>
    </location>
</feature>
<evidence type="ECO:0000256" key="7">
    <source>
        <dbReference type="ARBA" id="ARBA00023136"/>
    </source>
</evidence>
<reference evidence="9 10" key="1">
    <citation type="journal article" date="2014" name="Genome Announc.">
        <title>Whole-Genome Sequence of Serratia symbiotica Strain CWBI-2.3T, a Free-Living Symbiont of the Black Bean Aphid Aphis fabae.</title>
        <authorList>
            <person name="Foray V."/>
            <person name="Grigorescu A.S."/>
            <person name="Sabri A."/>
            <person name="Haubruge E."/>
            <person name="Lognay G."/>
            <person name="Francis F."/>
            <person name="Fauconnier M.L."/>
            <person name="Hance T."/>
            <person name="Thonart P."/>
        </authorList>
    </citation>
    <scope>NUCLEOTIDE SEQUENCE [LARGE SCALE GENOMIC DNA]</scope>
    <source>
        <strain evidence="9">CWBI-2.3</strain>
        <plasmid evidence="9 10">pSsAf2.3-2</plasmid>
    </source>
</reference>
<dbReference type="PANTHER" id="PTHR30269">
    <property type="entry name" value="TRANSMEMBRANE PROTEIN YFCA"/>
    <property type="match status" value="1"/>
</dbReference>
<evidence type="ECO:0000313" key="10">
    <source>
        <dbReference type="Proteomes" id="UP000042738"/>
    </source>
</evidence>